<keyword evidence="6" id="KW-1185">Reference proteome</keyword>
<dbReference type="InterPro" id="IPR011990">
    <property type="entry name" value="TPR-like_helical_dom_sf"/>
</dbReference>
<evidence type="ECO:0000256" key="1">
    <source>
        <dbReference type="ARBA" id="ARBA00023012"/>
    </source>
</evidence>
<evidence type="ECO:0000313" key="5">
    <source>
        <dbReference type="EMBL" id="CAG6396413.1"/>
    </source>
</evidence>
<keyword evidence="3" id="KW-0804">Transcription</keyword>
<dbReference type="GO" id="GO:0000160">
    <property type="term" value="P:phosphorelay signal transduction system"/>
    <property type="evidence" value="ECO:0007669"/>
    <property type="project" value="UniProtKB-KW"/>
</dbReference>
<proteinExistence type="predicted"/>
<dbReference type="Proteomes" id="UP001152519">
    <property type="component" value="Unassembled WGS sequence"/>
</dbReference>
<dbReference type="SUPFAM" id="SSF48452">
    <property type="entry name" value="TPR-like"/>
    <property type="match status" value="1"/>
</dbReference>
<dbReference type="Pfam" id="PF03704">
    <property type="entry name" value="BTAD"/>
    <property type="match status" value="1"/>
</dbReference>
<dbReference type="GO" id="GO:0006355">
    <property type="term" value="P:regulation of DNA-templated transcription"/>
    <property type="evidence" value="ECO:0007669"/>
    <property type="project" value="TreeGrafter"/>
</dbReference>
<organism evidence="5 6">
    <name type="scientific">Actinacidiphila cocklensis</name>
    <dbReference type="NCBI Taxonomy" id="887465"/>
    <lineage>
        <taxon>Bacteria</taxon>
        <taxon>Bacillati</taxon>
        <taxon>Actinomycetota</taxon>
        <taxon>Actinomycetes</taxon>
        <taxon>Kitasatosporales</taxon>
        <taxon>Streptomycetaceae</taxon>
        <taxon>Actinacidiphila</taxon>
    </lineage>
</organism>
<dbReference type="InterPro" id="IPR005158">
    <property type="entry name" value="BTAD"/>
</dbReference>
<evidence type="ECO:0000256" key="3">
    <source>
        <dbReference type="ARBA" id="ARBA00023163"/>
    </source>
</evidence>
<dbReference type="EMBL" id="CAJSLV010000071">
    <property type="protein sequence ID" value="CAG6396413.1"/>
    <property type="molecule type" value="Genomic_DNA"/>
</dbReference>
<sequence>MTHHPGESHPDAIDRTRFEALVRSGRDELRARNWESGALLLREALGLWRGPVLADVAETGVGWHELAAVKESRMTAFEDCVEAELTLGRHREVVGELAAMSEQEPVRERTCGLLMLALYRCGRQPEALAAYQRLRDSMVGDFGLDPGPELQDLERAILKQHPMLALPPLQVRAEAVRPPAPGRTERTAPLAAAPPLARGLAPVPPAAGPAPALAERKQVSVLLVRASLGAGADDPELPAAVRTIVAARLDTLPVAEKSVLRDAAVLGGTVWTAGVAAVGARAHREVDAALRLLERKDFLRRVRRSILQDDTEYVVRHRLVRDIGYAQLTRQDRLLRHRRAIGWITALPPQHGDLLIHHYRQLVALSATDAMVDEACQALVDAGRRAAAAGGHNSALRCYRAASDLCPSAAPGRRQLSLLYRQSLRATSAPPTVDSICG</sequence>
<accession>A0A9W4GTL6</accession>
<dbReference type="PANTHER" id="PTHR35807">
    <property type="entry name" value="TRANSCRIPTIONAL REGULATOR REDD-RELATED"/>
    <property type="match status" value="1"/>
</dbReference>
<comment type="caution">
    <text evidence="5">The sequence shown here is derived from an EMBL/GenBank/DDBJ whole genome shotgun (WGS) entry which is preliminary data.</text>
</comment>
<dbReference type="AlphaFoldDB" id="A0A9W4GTL6"/>
<dbReference type="Gene3D" id="1.25.40.10">
    <property type="entry name" value="Tetratricopeptide repeat domain"/>
    <property type="match status" value="1"/>
</dbReference>
<gene>
    <name evidence="5" type="ORF">SCOCK_400070</name>
</gene>
<protein>
    <recommendedName>
        <fullName evidence="4">Bacterial transcriptional activator domain-containing protein</fullName>
    </recommendedName>
</protein>
<dbReference type="GO" id="GO:0003677">
    <property type="term" value="F:DNA binding"/>
    <property type="evidence" value="ECO:0007669"/>
    <property type="project" value="TreeGrafter"/>
</dbReference>
<dbReference type="InterPro" id="IPR051677">
    <property type="entry name" value="AfsR-DnrI-RedD_regulator"/>
</dbReference>
<dbReference type="PANTHER" id="PTHR35807:SF1">
    <property type="entry name" value="TRANSCRIPTIONAL REGULATOR REDD"/>
    <property type="match status" value="1"/>
</dbReference>
<keyword evidence="1" id="KW-0902">Two-component regulatory system</keyword>
<dbReference type="SMART" id="SM01043">
    <property type="entry name" value="BTAD"/>
    <property type="match status" value="1"/>
</dbReference>
<dbReference type="CDD" id="cd15831">
    <property type="entry name" value="BTAD"/>
    <property type="match status" value="1"/>
</dbReference>
<keyword evidence="2" id="KW-0805">Transcription regulation</keyword>
<dbReference type="RefSeq" id="WP_251494775.1">
    <property type="nucleotide sequence ID" value="NZ_CAJSLV010000071.1"/>
</dbReference>
<evidence type="ECO:0000259" key="4">
    <source>
        <dbReference type="SMART" id="SM01043"/>
    </source>
</evidence>
<feature type="domain" description="Bacterial transcriptional activator" evidence="4">
    <location>
        <begin position="13"/>
        <end position="158"/>
    </location>
</feature>
<reference evidence="5" key="1">
    <citation type="submission" date="2021-05" db="EMBL/GenBank/DDBJ databases">
        <authorList>
            <person name="Arsene-Ploetze F."/>
        </authorList>
    </citation>
    <scope>NUCLEOTIDE SEQUENCE</scope>
    <source>
        <strain evidence="5">DSM 42138</strain>
    </source>
</reference>
<evidence type="ECO:0000313" key="6">
    <source>
        <dbReference type="Proteomes" id="UP001152519"/>
    </source>
</evidence>
<evidence type="ECO:0000256" key="2">
    <source>
        <dbReference type="ARBA" id="ARBA00023015"/>
    </source>
</evidence>
<name>A0A9W4GTL6_9ACTN</name>